<dbReference type="InterPro" id="IPR000073">
    <property type="entry name" value="AB_hydrolase_1"/>
</dbReference>
<proteinExistence type="predicted"/>
<dbReference type="Gene3D" id="3.40.50.1820">
    <property type="entry name" value="alpha/beta hydrolase"/>
    <property type="match status" value="1"/>
</dbReference>
<evidence type="ECO:0000256" key="1">
    <source>
        <dbReference type="SAM" id="MobiDB-lite"/>
    </source>
</evidence>
<evidence type="ECO:0000259" key="2">
    <source>
        <dbReference type="Pfam" id="PF00561"/>
    </source>
</evidence>
<feature type="region of interest" description="Disordered" evidence="1">
    <location>
        <begin position="277"/>
        <end position="312"/>
    </location>
</feature>
<dbReference type="PANTHER" id="PTHR43798:SF29">
    <property type="entry name" value="AB HYDROLASE-1 DOMAIN-CONTAINING PROTEIN"/>
    <property type="match status" value="1"/>
</dbReference>
<organism evidence="3 4">
    <name type="scientific">Nocardia yunnanensis</name>
    <dbReference type="NCBI Taxonomy" id="2382165"/>
    <lineage>
        <taxon>Bacteria</taxon>
        <taxon>Bacillati</taxon>
        <taxon>Actinomycetota</taxon>
        <taxon>Actinomycetes</taxon>
        <taxon>Mycobacteriales</taxon>
        <taxon>Nocardiaceae</taxon>
        <taxon>Nocardia</taxon>
    </lineage>
</organism>
<evidence type="ECO:0000313" key="4">
    <source>
        <dbReference type="Proteomes" id="UP000267164"/>
    </source>
</evidence>
<feature type="domain" description="AB hydrolase-1" evidence="2">
    <location>
        <begin position="27"/>
        <end position="256"/>
    </location>
</feature>
<dbReference type="KEGG" id="nyu:D7D52_00165"/>
<gene>
    <name evidence="3" type="ORF">D7D52_00165</name>
</gene>
<dbReference type="OrthoDB" id="495620at2"/>
<dbReference type="Pfam" id="PF00561">
    <property type="entry name" value="Abhydrolase_1"/>
    <property type="match status" value="1"/>
</dbReference>
<feature type="compositionally biased region" description="Basic and acidic residues" evidence="1">
    <location>
        <begin position="289"/>
        <end position="299"/>
    </location>
</feature>
<dbReference type="GO" id="GO:0016787">
    <property type="term" value="F:hydrolase activity"/>
    <property type="evidence" value="ECO:0007669"/>
    <property type="project" value="UniProtKB-KW"/>
</dbReference>
<dbReference type="PANTHER" id="PTHR43798">
    <property type="entry name" value="MONOACYLGLYCEROL LIPASE"/>
    <property type="match status" value="1"/>
</dbReference>
<protein>
    <submittedName>
        <fullName evidence="3">Alpha/beta hydrolase</fullName>
    </submittedName>
</protein>
<name>A0A386Z4S6_9NOCA</name>
<keyword evidence="4" id="KW-1185">Reference proteome</keyword>
<dbReference type="Proteomes" id="UP000267164">
    <property type="component" value="Chromosome"/>
</dbReference>
<reference evidence="3 4" key="1">
    <citation type="submission" date="2018-09" db="EMBL/GenBank/DDBJ databases">
        <title>Nocardia yunnanensis sp. nov., an actinomycete isolated from a soil sample.</title>
        <authorList>
            <person name="Zhang J."/>
        </authorList>
    </citation>
    <scope>NUCLEOTIDE SEQUENCE [LARGE SCALE GENOMIC DNA]</scope>
    <source>
        <strain evidence="3 4">CFHS0054</strain>
    </source>
</reference>
<dbReference type="EMBL" id="CP032568">
    <property type="protein sequence ID" value="AYF72556.1"/>
    <property type="molecule type" value="Genomic_DNA"/>
</dbReference>
<sequence>MPYVRSGSATVYFNFYQRERAGRRNRPTLLLAHGFLMDESMFEPMREPLADAGIDLVTIDARCHGRTQSPDGEPFSYWDLAADGLAVLDELGIERAVVGGMSQGGYAALRMALLAPERVQGLALIDTEGGACSPSELAFYREFFERWTGSEPLAPLVAELAPQMIGGSDPRLWRAWTGRWYGSDRQAIAPAARCLMDRRSVLHRLPEITAPALVVRGSHDATSTAQKSEALAAGLSGADGVVTIPGAGHGAAWTHPEVIVPLLIRLVRRATARHESRPVRALTAPWTTRRAERESRAARQDPGPTASLESAR</sequence>
<dbReference type="InterPro" id="IPR029058">
    <property type="entry name" value="AB_hydrolase_fold"/>
</dbReference>
<keyword evidence="3" id="KW-0378">Hydrolase</keyword>
<accession>A0A386Z4S6</accession>
<dbReference type="RefSeq" id="WP_120734503.1">
    <property type="nucleotide sequence ID" value="NZ_CP032568.1"/>
</dbReference>
<dbReference type="SUPFAM" id="SSF53474">
    <property type="entry name" value="alpha/beta-Hydrolases"/>
    <property type="match status" value="1"/>
</dbReference>
<dbReference type="InterPro" id="IPR050266">
    <property type="entry name" value="AB_hydrolase_sf"/>
</dbReference>
<dbReference type="AlphaFoldDB" id="A0A386Z4S6"/>
<evidence type="ECO:0000313" key="3">
    <source>
        <dbReference type="EMBL" id="AYF72556.1"/>
    </source>
</evidence>